<evidence type="ECO:0000259" key="2">
    <source>
        <dbReference type="Pfam" id="PF12776"/>
    </source>
</evidence>
<dbReference type="InterPro" id="IPR024752">
    <property type="entry name" value="Myb/SANT-like_dom"/>
</dbReference>
<organism evidence="3">
    <name type="scientific">Sesamum radiatum</name>
    <name type="common">Black benniseed</name>
    <dbReference type="NCBI Taxonomy" id="300843"/>
    <lineage>
        <taxon>Eukaryota</taxon>
        <taxon>Viridiplantae</taxon>
        <taxon>Streptophyta</taxon>
        <taxon>Embryophyta</taxon>
        <taxon>Tracheophyta</taxon>
        <taxon>Spermatophyta</taxon>
        <taxon>Magnoliopsida</taxon>
        <taxon>eudicotyledons</taxon>
        <taxon>Gunneridae</taxon>
        <taxon>Pentapetalae</taxon>
        <taxon>asterids</taxon>
        <taxon>lamiids</taxon>
        <taxon>Lamiales</taxon>
        <taxon>Pedaliaceae</taxon>
        <taxon>Sesamum</taxon>
    </lineage>
</organism>
<dbReference type="AlphaFoldDB" id="A0AAW2QHV5"/>
<dbReference type="EMBL" id="JACGWJ010000015">
    <property type="protein sequence ID" value="KAL0367476.1"/>
    <property type="molecule type" value="Genomic_DNA"/>
</dbReference>
<feature type="compositionally biased region" description="Basic and acidic residues" evidence="1">
    <location>
        <begin position="113"/>
        <end position="122"/>
    </location>
</feature>
<name>A0AAW2QHV5_SESRA</name>
<evidence type="ECO:0000256" key="1">
    <source>
        <dbReference type="SAM" id="MobiDB-lite"/>
    </source>
</evidence>
<reference evidence="3" key="1">
    <citation type="submission" date="2020-06" db="EMBL/GenBank/DDBJ databases">
        <authorList>
            <person name="Li T."/>
            <person name="Hu X."/>
            <person name="Zhang T."/>
            <person name="Song X."/>
            <person name="Zhang H."/>
            <person name="Dai N."/>
            <person name="Sheng W."/>
            <person name="Hou X."/>
            <person name="Wei L."/>
        </authorList>
    </citation>
    <scope>NUCLEOTIDE SEQUENCE</scope>
    <source>
        <strain evidence="3">G02</strain>
        <tissue evidence="3">Leaf</tissue>
    </source>
</reference>
<reference evidence="3" key="2">
    <citation type="journal article" date="2024" name="Plant">
        <title>Genomic evolution and insights into agronomic trait innovations of Sesamum species.</title>
        <authorList>
            <person name="Miao H."/>
            <person name="Wang L."/>
            <person name="Qu L."/>
            <person name="Liu H."/>
            <person name="Sun Y."/>
            <person name="Le M."/>
            <person name="Wang Q."/>
            <person name="Wei S."/>
            <person name="Zheng Y."/>
            <person name="Lin W."/>
            <person name="Duan Y."/>
            <person name="Cao H."/>
            <person name="Xiong S."/>
            <person name="Wang X."/>
            <person name="Wei L."/>
            <person name="Li C."/>
            <person name="Ma Q."/>
            <person name="Ju M."/>
            <person name="Zhao R."/>
            <person name="Li G."/>
            <person name="Mu C."/>
            <person name="Tian Q."/>
            <person name="Mei H."/>
            <person name="Zhang T."/>
            <person name="Gao T."/>
            <person name="Zhang H."/>
        </authorList>
    </citation>
    <scope>NUCLEOTIDE SEQUENCE</scope>
    <source>
        <strain evidence="3">G02</strain>
    </source>
</reference>
<proteinExistence type="predicted"/>
<accession>A0AAW2QHV5</accession>
<gene>
    <name evidence="3" type="ORF">Sradi_3637700</name>
</gene>
<feature type="region of interest" description="Disordered" evidence="1">
    <location>
        <begin position="113"/>
        <end position="139"/>
    </location>
</feature>
<comment type="caution">
    <text evidence="3">The sequence shown here is derived from an EMBL/GenBank/DDBJ whole genome shotgun (WGS) entry which is preliminary data.</text>
</comment>
<sequence length="139" mass="16046">MLVASGWKCDNDFRNGYLAQLEAHISKAFPNCDLKAEPHISSKMHVWKKQYSTFLTMFSKSGLGWDETRNMIVVEDDNACVEYVKIDRTANGMRFKSWPWYSAWTEIFGKDRAQGDRGKDSHAYAAQVRAQEQHTTQEC</sequence>
<dbReference type="PANTHER" id="PTHR46250">
    <property type="entry name" value="MYB/SANT-LIKE DNA-BINDING DOMAIN PROTEIN-RELATED"/>
    <property type="match status" value="1"/>
</dbReference>
<feature type="domain" description="Myb/SANT-like" evidence="2">
    <location>
        <begin position="5"/>
        <end position="77"/>
    </location>
</feature>
<dbReference type="PANTHER" id="PTHR46250:SF15">
    <property type="entry name" value="OS01G0523800 PROTEIN"/>
    <property type="match status" value="1"/>
</dbReference>
<dbReference type="Pfam" id="PF12776">
    <property type="entry name" value="Myb_DNA-bind_3"/>
    <property type="match status" value="1"/>
</dbReference>
<evidence type="ECO:0000313" key="3">
    <source>
        <dbReference type="EMBL" id="KAL0367476.1"/>
    </source>
</evidence>
<protein>
    <recommendedName>
        <fullName evidence="2">Myb/SANT-like domain-containing protein</fullName>
    </recommendedName>
</protein>